<evidence type="ECO:0000313" key="2">
    <source>
        <dbReference type="Proteomes" id="UP001596055"/>
    </source>
</evidence>
<dbReference type="RefSeq" id="WP_248160631.1">
    <property type="nucleotide sequence ID" value="NZ_JAKZAJ010000007.1"/>
</dbReference>
<keyword evidence="2" id="KW-1185">Reference proteome</keyword>
<dbReference type="Proteomes" id="UP001596055">
    <property type="component" value="Unassembled WGS sequence"/>
</dbReference>
<accession>A0ABW0RMV3</accession>
<reference evidence="2" key="1">
    <citation type="journal article" date="2019" name="Int. J. Syst. Evol. Microbiol.">
        <title>The Global Catalogue of Microorganisms (GCM) 10K type strain sequencing project: providing services to taxonomists for standard genome sequencing and annotation.</title>
        <authorList>
            <consortium name="The Broad Institute Genomics Platform"/>
            <consortium name="The Broad Institute Genome Sequencing Center for Infectious Disease"/>
            <person name="Wu L."/>
            <person name="Ma J."/>
        </authorList>
    </citation>
    <scope>NUCLEOTIDE SEQUENCE [LARGE SCALE GENOMIC DNA]</scope>
    <source>
        <strain evidence="2">CGMCC 4.1799</strain>
    </source>
</reference>
<name>A0ABW0RMV3_9GAMM</name>
<protein>
    <submittedName>
        <fullName evidence="1">ELM1/GtrOC1 family putative glycosyltransferase</fullName>
    </submittedName>
</protein>
<dbReference type="EMBL" id="JBHSNL010000003">
    <property type="protein sequence ID" value="MFC5545601.1"/>
    <property type="molecule type" value="Genomic_DNA"/>
</dbReference>
<evidence type="ECO:0000313" key="1">
    <source>
        <dbReference type="EMBL" id="MFC5545601.1"/>
    </source>
</evidence>
<sequence length="344" mass="38492">MRRLHVLLLSDGLDGHVNQARGLVAWLSERYAIECVEVDVRLRFRAIARLSFPSLLRNVRWASGLIVGLYKSFKAPLPRSQLIVSAGGNTSFLNVALGRKWRVPNVFLGSKRRLRSDDFAAHLTLEPTGEPNNIVMMLAPTLVNPEDLRQKGRDLRLALNLSADEKLNMLAVGGDGAGYQYDSKAVQQLAQLLIWEHERTGKRWLLTTSRRTGADLEKQLRQSIPPTILADSVWWSENPRKAMSAYLGAADQVFITADSMSMIAEAIASEKPSVVLVPERACPTERYQEALDKFFNAKLAVKSDLIDPRPCSISPVHLRDIKDHFLCELEQLLPVLADYRVSGT</sequence>
<dbReference type="Pfam" id="PF06258">
    <property type="entry name" value="Mito_fiss_Elm1"/>
    <property type="match status" value="1"/>
</dbReference>
<organism evidence="1 2">
    <name type="scientific">Marinobacter koreensis</name>
    <dbReference type="NCBI Taxonomy" id="335974"/>
    <lineage>
        <taxon>Bacteria</taxon>
        <taxon>Pseudomonadati</taxon>
        <taxon>Pseudomonadota</taxon>
        <taxon>Gammaproteobacteria</taxon>
        <taxon>Pseudomonadales</taxon>
        <taxon>Marinobacteraceae</taxon>
        <taxon>Marinobacter</taxon>
    </lineage>
</organism>
<gene>
    <name evidence="1" type="ORF">ACFPQA_11080</name>
</gene>
<proteinExistence type="predicted"/>
<dbReference type="InterPro" id="IPR009367">
    <property type="entry name" value="Elm1-like"/>
</dbReference>
<comment type="caution">
    <text evidence="1">The sequence shown here is derived from an EMBL/GenBank/DDBJ whole genome shotgun (WGS) entry which is preliminary data.</text>
</comment>